<dbReference type="Proteomes" id="UP001221909">
    <property type="component" value="Unassembled WGS sequence"/>
</dbReference>
<sequence length="488" mass="55761">MANKTNLVSEIATRARSIDYWAFGYYLPNPDPILKRMGKDISVYRELLSDGQVRSGVRRRKAAIKGLEWRITTTNNEKVDEQIYQIFDRLPMNNLITEMLNAALYGYHISEVIWAKEGELFVPKAIIGKKPEWFVFDEENQLRFRTKENWINGELLPDDKFLLTTQEASQDNPYGLGDLSLCFWAATFKKGGFKYWLEFTEKYGSPWLIGKHPRQAHNTDKERLADALEGMISSAIAVIPEDSSVEIKEAAGKSASTDAFEKFLNFCKAEINIALLGQNQTTEQESNRASATAGLEVVEDIRSDDQAMIEATFNTLLQWIVKYNFNVEQLPKFEFYEQEAINTDQVERDRKLHEMGVRFSKAYFEREYGFEAGDIEVQAIEKVEKFANTAEFSEGQRRTQIKTQVPMPVPILEQLEHEGEAMVDDWLQGVKDKLAQADSLEDFQSQLDSLIPELSFAEYGELLALSSTVAELAGRQSVNDDIKAKRNE</sequence>
<evidence type="ECO:0000313" key="1">
    <source>
        <dbReference type="EMBL" id="MDD0823748.1"/>
    </source>
</evidence>
<dbReference type="InterPro" id="IPR009279">
    <property type="entry name" value="Portal_Mu"/>
</dbReference>
<reference evidence="1 2" key="1">
    <citation type="submission" date="2023-02" db="EMBL/GenBank/DDBJ databases">
        <title>Mannheimia cairiniae sp. nov., a novel species of Mannheimia obtained from moscovy ducks (Cairina moschata) and reclassification of Mannheimia ovis as heterotypic synonym of Mannheimia pernigra.</title>
        <authorList>
            <person name="Christensen H."/>
        </authorList>
    </citation>
    <scope>NUCLEOTIDE SEQUENCE [LARGE SCALE GENOMIC DNA]</scope>
    <source>
        <strain evidence="1 2">AT1</strain>
    </source>
</reference>
<accession>A0ABT5MSC4</accession>
<dbReference type="Pfam" id="PF06074">
    <property type="entry name" value="Portal_Mu"/>
    <property type="match status" value="1"/>
</dbReference>
<keyword evidence="2" id="KW-1185">Reference proteome</keyword>
<dbReference type="EMBL" id="JAQSJE010000003">
    <property type="protein sequence ID" value="MDD0823748.1"/>
    <property type="molecule type" value="Genomic_DNA"/>
</dbReference>
<gene>
    <name evidence="1" type="ORF">PTQ27_04565</name>
</gene>
<dbReference type="RefSeq" id="WP_273747866.1">
    <property type="nucleotide sequence ID" value="NZ_JAQSJE010000003.1"/>
</dbReference>
<name>A0ABT5MSC4_9PAST</name>
<protein>
    <submittedName>
        <fullName evidence="1">DUF935 family protein</fullName>
    </submittedName>
</protein>
<organism evidence="1 2">
    <name type="scientific">Mannheimia cairinae</name>
    <dbReference type="NCBI Taxonomy" id="3025936"/>
    <lineage>
        <taxon>Bacteria</taxon>
        <taxon>Pseudomonadati</taxon>
        <taxon>Pseudomonadota</taxon>
        <taxon>Gammaproteobacteria</taxon>
        <taxon>Pasteurellales</taxon>
        <taxon>Pasteurellaceae</taxon>
        <taxon>Mannheimia</taxon>
    </lineage>
</organism>
<comment type="caution">
    <text evidence="1">The sequence shown here is derived from an EMBL/GenBank/DDBJ whole genome shotgun (WGS) entry which is preliminary data.</text>
</comment>
<proteinExistence type="predicted"/>
<evidence type="ECO:0000313" key="2">
    <source>
        <dbReference type="Proteomes" id="UP001221909"/>
    </source>
</evidence>